<feature type="compositionally biased region" description="Basic and acidic residues" evidence="3">
    <location>
        <begin position="75"/>
        <end position="93"/>
    </location>
</feature>
<dbReference type="Pfam" id="PF08524">
    <property type="entry name" value="rRNA_processing"/>
    <property type="match status" value="1"/>
</dbReference>
<comment type="similarity">
    <text evidence="1">Belongs to the FYV7 family.</text>
</comment>
<feature type="region of interest" description="Disordered" evidence="3">
    <location>
        <begin position="117"/>
        <end position="172"/>
    </location>
</feature>
<dbReference type="EMBL" id="PUHW01000277">
    <property type="protein sequence ID" value="KAG0687333.1"/>
    <property type="molecule type" value="Genomic_DNA"/>
</dbReference>
<comment type="caution">
    <text evidence="4">The sequence shown here is derived from an EMBL/GenBank/DDBJ whole genome shotgun (WGS) entry which is preliminary data.</text>
</comment>
<dbReference type="AlphaFoldDB" id="A0A9P7BFI2"/>
<reference evidence="4" key="1">
    <citation type="submission" date="2020-11" db="EMBL/GenBank/DDBJ databases">
        <title>Kefir isolates.</title>
        <authorList>
            <person name="Marcisauskas S."/>
            <person name="Kim Y."/>
            <person name="Blasche S."/>
        </authorList>
    </citation>
    <scope>NUCLEOTIDE SEQUENCE</scope>
    <source>
        <strain evidence="4">Olga-1</strain>
    </source>
</reference>
<protein>
    <recommendedName>
        <fullName evidence="2">rRNA-processing protein FYV7</fullName>
    </recommendedName>
</protein>
<organism evidence="4 5">
    <name type="scientific">Pichia californica</name>
    <dbReference type="NCBI Taxonomy" id="460514"/>
    <lineage>
        <taxon>Eukaryota</taxon>
        <taxon>Fungi</taxon>
        <taxon>Dikarya</taxon>
        <taxon>Ascomycota</taxon>
        <taxon>Saccharomycotina</taxon>
        <taxon>Pichiomycetes</taxon>
        <taxon>Pichiales</taxon>
        <taxon>Pichiaceae</taxon>
        <taxon>Pichia</taxon>
    </lineage>
</organism>
<keyword evidence="5" id="KW-1185">Reference proteome</keyword>
<dbReference type="Proteomes" id="UP000697127">
    <property type="component" value="Unassembled WGS sequence"/>
</dbReference>
<feature type="compositionally biased region" description="Basic residues" evidence="3">
    <location>
        <begin position="39"/>
        <end position="50"/>
    </location>
</feature>
<sequence>MSGNTKRFGGNNRGGFRGKKDTRKYTQGKQGKTDEIRRALTHRARVRKNYFKLLEREGMDVPSKDDDNDDNINDNNEKIDSELNKISDDDNTHNSKPLSEIDIIKNKVKKHEPLSFQERIALKKNRRENDKERKMNKTREKLENMRQSNVKRQRQTERIQNTKTRKGQPLMGPRINNLLEKIKQNKNN</sequence>
<accession>A0A9P7BFI2</accession>
<evidence type="ECO:0000256" key="2">
    <source>
        <dbReference type="ARBA" id="ARBA00018780"/>
    </source>
</evidence>
<evidence type="ECO:0000256" key="3">
    <source>
        <dbReference type="SAM" id="MobiDB-lite"/>
    </source>
</evidence>
<evidence type="ECO:0000313" key="5">
    <source>
        <dbReference type="Proteomes" id="UP000697127"/>
    </source>
</evidence>
<feature type="compositionally biased region" description="Basic and acidic residues" evidence="3">
    <location>
        <begin position="127"/>
        <end position="144"/>
    </location>
</feature>
<feature type="compositionally biased region" description="Basic and acidic residues" evidence="3">
    <location>
        <begin position="53"/>
        <end position="65"/>
    </location>
</feature>
<evidence type="ECO:0000313" key="4">
    <source>
        <dbReference type="EMBL" id="KAG0687333.1"/>
    </source>
</evidence>
<proteinExistence type="inferred from homology"/>
<evidence type="ECO:0000256" key="1">
    <source>
        <dbReference type="ARBA" id="ARBA00006800"/>
    </source>
</evidence>
<gene>
    <name evidence="4" type="primary">FYV7</name>
    <name evidence="4" type="ORF">C6P40_002489</name>
</gene>
<name>A0A9P7BFI2_9ASCO</name>
<feature type="region of interest" description="Disordered" evidence="3">
    <location>
        <begin position="1"/>
        <end position="98"/>
    </location>
</feature>
<dbReference type="InterPro" id="IPR013730">
    <property type="entry name" value="Fyv7/TAP26"/>
</dbReference>
<feature type="compositionally biased region" description="Low complexity" evidence="3">
    <location>
        <begin position="1"/>
        <end position="10"/>
    </location>
</feature>